<evidence type="ECO:0000256" key="2">
    <source>
        <dbReference type="ARBA" id="ARBA00007925"/>
    </source>
</evidence>
<evidence type="ECO:0000256" key="5">
    <source>
        <dbReference type="SAM" id="MobiDB-lite"/>
    </source>
</evidence>
<proteinExistence type="inferred from homology"/>
<evidence type="ECO:0000256" key="3">
    <source>
        <dbReference type="ARBA" id="ARBA00015405"/>
    </source>
</evidence>
<organism evidence="6 7">
    <name type="scientific">Frankliniella fusca</name>
    <dbReference type="NCBI Taxonomy" id="407009"/>
    <lineage>
        <taxon>Eukaryota</taxon>
        <taxon>Metazoa</taxon>
        <taxon>Ecdysozoa</taxon>
        <taxon>Arthropoda</taxon>
        <taxon>Hexapoda</taxon>
        <taxon>Insecta</taxon>
        <taxon>Pterygota</taxon>
        <taxon>Neoptera</taxon>
        <taxon>Paraneoptera</taxon>
        <taxon>Thysanoptera</taxon>
        <taxon>Terebrantia</taxon>
        <taxon>Thripoidea</taxon>
        <taxon>Thripidae</taxon>
        <taxon>Frankliniella</taxon>
    </lineage>
</organism>
<gene>
    <name evidence="6" type="ORF">KUF71_010460</name>
</gene>
<sequence length="318" mass="35457">MALKCNLSDWETNVKAFEHIVQDPHNWNQIPLINTIPNYELQDLQLVRFRGMVQYMHNPEYFMGQYEVEDKESKVKTTRSGRYRDVIQCSPTEYVIDKREQSIEERQVYYCITTPALNDWQERKLGLQFRVAAKAPNVCNTSTKRSAECELMDVDHAAQNEGTCSEPSTSAPNAAVAEPKRLSAGNSKTDLDAAPSCNSLNLNFPVEGSEGIACLVKVLLCFGITVIEFEINDSDNLPPLKLNDLIDVVGFLSLDPSLAHVSSNMNTPAENMAENPPPSIVPRLHAVALRKIIHLNSIPNNLGSALGPYSFVEKLPII</sequence>
<reference evidence="6" key="2">
    <citation type="journal article" date="2023" name="BMC Genomics">
        <title>Pest status, molecular evolution, and epigenetic factors derived from the genome assembly of Frankliniella fusca, a thysanopteran phytovirus vector.</title>
        <authorList>
            <person name="Catto M.A."/>
            <person name="Labadie P.E."/>
            <person name="Jacobson A.L."/>
            <person name="Kennedy G.G."/>
            <person name="Srinivasan R."/>
            <person name="Hunt B.G."/>
        </authorList>
    </citation>
    <scope>NUCLEOTIDE SEQUENCE</scope>
    <source>
        <strain evidence="6">PL_HMW_Pooled</strain>
    </source>
</reference>
<dbReference type="PANTHER" id="PTHR13489:SF0">
    <property type="entry name" value="MINI-CHROMOSOME MAINTENANCE COMPLEX-BINDING PROTEIN"/>
    <property type="match status" value="1"/>
</dbReference>
<keyword evidence="7" id="KW-1185">Reference proteome</keyword>
<dbReference type="GO" id="GO:0003682">
    <property type="term" value="F:chromatin binding"/>
    <property type="evidence" value="ECO:0007669"/>
    <property type="project" value="TreeGrafter"/>
</dbReference>
<dbReference type="InterPro" id="IPR019140">
    <property type="entry name" value="MCM_complex-bd"/>
</dbReference>
<dbReference type="EMBL" id="JAHWGI010001033">
    <property type="protein sequence ID" value="KAK3921245.1"/>
    <property type="molecule type" value="Genomic_DNA"/>
</dbReference>
<accession>A0AAE1LJ20</accession>
<comment type="caution">
    <text evidence="6">The sequence shown here is derived from an EMBL/GenBank/DDBJ whole genome shotgun (WGS) entry which is preliminary data.</text>
</comment>
<evidence type="ECO:0000256" key="4">
    <source>
        <dbReference type="ARBA" id="ARBA00023242"/>
    </source>
</evidence>
<feature type="compositionally biased region" description="Polar residues" evidence="5">
    <location>
        <begin position="160"/>
        <end position="172"/>
    </location>
</feature>
<comment type="subcellular location">
    <subcellularLocation>
        <location evidence="1">Nucleus</location>
    </subcellularLocation>
</comment>
<dbReference type="Pfam" id="PF09739">
    <property type="entry name" value="MCM_bind"/>
    <property type="match status" value="1"/>
</dbReference>
<evidence type="ECO:0000313" key="7">
    <source>
        <dbReference type="Proteomes" id="UP001219518"/>
    </source>
</evidence>
<dbReference type="GO" id="GO:0005634">
    <property type="term" value="C:nucleus"/>
    <property type="evidence" value="ECO:0007669"/>
    <property type="project" value="UniProtKB-SubCell"/>
</dbReference>
<evidence type="ECO:0000256" key="1">
    <source>
        <dbReference type="ARBA" id="ARBA00004123"/>
    </source>
</evidence>
<name>A0AAE1LJ20_9NEOP</name>
<dbReference type="GO" id="GO:0006261">
    <property type="term" value="P:DNA-templated DNA replication"/>
    <property type="evidence" value="ECO:0007669"/>
    <property type="project" value="TreeGrafter"/>
</dbReference>
<dbReference type="PANTHER" id="PTHR13489">
    <property type="entry name" value="MINI-CHROMOSOME MAINTENANCE COMPLEX-BINDING PROTEIN"/>
    <property type="match status" value="1"/>
</dbReference>
<comment type="similarity">
    <text evidence="2">Belongs to the MCMBP family.</text>
</comment>
<protein>
    <recommendedName>
        <fullName evidence="3">Mini-chromosome maintenance complex-binding protein</fullName>
    </recommendedName>
</protein>
<keyword evidence="4" id="KW-0539">Nucleus</keyword>
<dbReference type="Proteomes" id="UP001219518">
    <property type="component" value="Unassembled WGS sequence"/>
</dbReference>
<reference evidence="6" key="1">
    <citation type="submission" date="2021-07" db="EMBL/GenBank/DDBJ databases">
        <authorList>
            <person name="Catto M.A."/>
            <person name="Jacobson A."/>
            <person name="Kennedy G."/>
            <person name="Labadie P."/>
            <person name="Hunt B.G."/>
            <person name="Srinivasan R."/>
        </authorList>
    </citation>
    <scope>NUCLEOTIDE SEQUENCE</scope>
    <source>
        <strain evidence="6">PL_HMW_Pooled</strain>
        <tissue evidence="6">Head</tissue>
    </source>
</reference>
<feature type="region of interest" description="Disordered" evidence="5">
    <location>
        <begin position="160"/>
        <end position="179"/>
    </location>
</feature>
<dbReference type="AlphaFoldDB" id="A0AAE1LJ20"/>
<evidence type="ECO:0000313" key="6">
    <source>
        <dbReference type="EMBL" id="KAK3921245.1"/>
    </source>
</evidence>